<keyword evidence="4 5" id="KW-0472">Membrane</keyword>
<keyword evidence="3 5" id="KW-1133">Transmembrane helix</keyword>
<evidence type="ECO:0000256" key="4">
    <source>
        <dbReference type="ARBA" id="ARBA00023136"/>
    </source>
</evidence>
<dbReference type="Proteomes" id="UP001157125">
    <property type="component" value="Unassembled WGS sequence"/>
</dbReference>
<evidence type="ECO:0000313" key="7">
    <source>
        <dbReference type="Proteomes" id="UP001157125"/>
    </source>
</evidence>
<evidence type="ECO:0000256" key="3">
    <source>
        <dbReference type="ARBA" id="ARBA00022989"/>
    </source>
</evidence>
<feature type="transmembrane region" description="Helical" evidence="5">
    <location>
        <begin position="39"/>
        <end position="56"/>
    </location>
</feature>
<organism evidence="6 7">
    <name type="scientific">Demequina litorisediminis</name>
    <dbReference type="NCBI Taxonomy" id="1849022"/>
    <lineage>
        <taxon>Bacteria</taxon>
        <taxon>Bacillati</taxon>
        <taxon>Actinomycetota</taxon>
        <taxon>Actinomycetes</taxon>
        <taxon>Micrococcales</taxon>
        <taxon>Demequinaceae</taxon>
        <taxon>Demequina</taxon>
    </lineage>
</organism>
<evidence type="ECO:0008006" key="8">
    <source>
        <dbReference type="Google" id="ProtNLM"/>
    </source>
</evidence>
<keyword evidence="2 5" id="KW-0812">Transmembrane</keyword>
<comment type="subcellular location">
    <subcellularLocation>
        <location evidence="1">Membrane</location>
        <topology evidence="1">Multi-pass membrane protein</topology>
    </subcellularLocation>
</comment>
<name>A0ABQ6IA53_9MICO</name>
<accession>A0ABQ6IA53</accession>
<feature type="transmembrane region" description="Helical" evidence="5">
    <location>
        <begin position="12"/>
        <end position="33"/>
    </location>
</feature>
<evidence type="ECO:0000256" key="5">
    <source>
        <dbReference type="SAM" id="Phobius"/>
    </source>
</evidence>
<dbReference type="EMBL" id="BSUN01000001">
    <property type="protein sequence ID" value="GMA34215.1"/>
    <property type="molecule type" value="Genomic_DNA"/>
</dbReference>
<evidence type="ECO:0000256" key="2">
    <source>
        <dbReference type="ARBA" id="ARBA00022692"/>
    </source>
</evidence>
<protein>
    <recommendedName>
        <fullName evidence="8">DUF4870 domain-containing protein</fullName>
    </recommendedName>
</protein>
<evidence type="ECO:0000313" key="6">
    <source>
        <dbReference type="EMBL" id="GMA34215.1"/>
    </source>
</evidence>
<proteinExistence type="predicted"/>
<reference evidence="7" key="1">
    <citation type="journal article" date="2019" name="Int. J. Syst. Evol. Microbiol.">
        <title>The Global Catalogue of Microorganisms (GCM) 10K type strain sequencing project: providing services to taxonomists for standard genome sequencing and annotation.</title>
        <authorList>
            <consortium name="The Broad Institute Genomics Platform"/>
            <consortium name="The Broad Institute Genome Sequencing Center for Infectious Disease"/>
            <person name="Wu L."/>
            <person name="Ma J."/>
        </authorList>
    </citation>
    <scope>NUCLEOTIDE SEQUENCE [LARGE SCALE GENOMIC DNA]</scope>
    <source>
        <strain evidence="7">NBRC 112299</strain>
    </source>
</reference>
<dbReference type="Pfam" id="PF09685">
    <property type="entry name" value="MamF_MmsF"/>
    <property type="match status" value="1"/>
</dbReference>
<evidence type="ECO:0000256" key="1">
    <source>
        <dbReference type="ARBA" id="ARBA00004141"/>
    </source>
</evidence>
<keyword evidence="7" id="KW-1185">Reference proteome</keyword>
<sequence>MASSRLNLQITGLIVAAGALVITLMTFGFGGIVALPAWIAYWVYSIVISFVAAAKANSGEYYPIRFAIPFIK</sequence>
<gene>
    <name evidence="6" type="ORF">GCM10025876_04190</name>
</gene>
<comment type="caution">
    <text evidence="6">The sequence shown here is derived from an EMBL/GenBank/DDBJ whole genome shotgun (WGS) entry which is preliminary data.</text>
</comment>
<dbReference type="InterPro" id="IPR019109">
    <property type="entry name" value="MamF_MmsF"/>
</dbReference>
<dbReference type="RefSeq" id="WP_284327293.1">
    <property type="nucleotide sequence ID" value="NZ_BSUN01000001.1"/>
</dbReference>